<dbReference type="EMBL" id="RXNV01000006">
    <property type="protein sequence ID" value="RTR31255.1"/>
    <property type="molecule type" value="Genomic_DNA"/>
</dbReference>
<dbReference type="SMART" id="SM00836">
    <property type="entry name" value="DALR_1"/>
    <property type="match status" value="1"/>
</dbReference>
<dbReference type="PRINTS" id="PR01038">
    <property type="entry name" value="TRNASYNTHARG"/>
</dbReference>
<sequence length="581" mass="65114">MKSHIQSLLIQALDALKQQGVIPTDFEARVQVDRTKDKTHGDFATNLAMMLTKVARKNPRELAQQIIDSLPEDSQVAKVEIAGPGFINFFIDENALATQLMTALNDDHLGIQLPEPQTVVVDYSSPNLAKEMHVGHLRSTIIGDSVVRALEFQGHNVIRQNHVGDWGTQFGMLLAYMEELRAQNGEQAQMELSDLETFYRAAKVRFDESEEFATRARKLVVSLQSGDEYCNKLWREFNDISLSHCHDVYERLGVSLTRKDVRGESTYNDDLQQVVKDLDAKGLLSESNGAKVVFQDEFKTKDGDPLPVIIQKADGGYLYATSDMAAMRYRSNVLKADRALYFVDLRQGLHFQQVFKLARTAEFINPDMSLEHMGFGTMNGDDGRPFKTRSGGVVKLVDLLTEADTRALELVRSKNPDMDQAELEKIAKVVGISSVKYADLSKNRASDYIFSFEQMLSFEGNTAPYLLYAYTRVAGIFKRAADIDLSDAKMQLDHDKEKELGNKLAQFGEVLSRMVTKGQPHALCGYLFELAGAFSSFYEACPVLAAESEEQKKSRLLLSQLTAKTLKQGLDLLGIETLDRM</sequence>
<dbReference type="CDD" id="cd07956">
    <property type="entry name" value="Anticodon_Ia_Arg"/>
    <property type="match status" value="1"/>
</dbReference>
<keyword evidence="8 11" id="KW-0648">Protein biosynthesis</keyword>
<evidence type="ECO:0000256" key="11">
    <source>
        <dbReference type="HAMAP-Rule" id="MF_00123"/>
    </source>
</evidence>
<dbReference type="PROSITE" id="PS00178">
    <property type="entry name" value="AA_TRNA_LIGASE_I"/>
    <property type="match status" value="1"/>
</dbReference>
<dbReference type="SMART" id="SM01016">
    <property type="entry name" value="Arg_tRNA_synt_N"/>
    <property type="match status" value="1"/>
</dbReference>
<accession>A0A3S0KII2</accession>
<keyword evidence="16" id="KW-1185">Reference proteome</keyword>
<dbReference type="InterPro" id="IPR035684">
    <property type="entry name" value="ArgRS_core"/>
</dbReference>
<feature type="domain" description="DALR anticodon binding" evidence="13">
    <location>
        <begin position="466"/>
        <end position="581"/>
    </location>
</feature>
<evidence type="ECO:0000256" key="5">
    <source>
        <dbReference type="ARBA" id="ARBA00022598"/>
    </source>
</evidence>
<organism evidence="15 16">
    <name type="scientific">Shewanella atlantica</name>
    <dbReference type="NCBI Taxonomy" id="271099"/>
    <lineage>
        <taxon>Bacteria</taxon>
        <taxon>Pseudomonadati</taxon>
        <taxon>Pseudomonadota</taxon>
        <taxon>Gammaproteobacteria</taxon>
        <taxon>Alteromonadales</taxon>
        <taxon>Shewanellaceae</taxon>
        <taxon>Shewanella</taxon>
    </lineage>
</organism>
<evidence type="ECO:0000256" key="9">
    <source>
        <dbReference type="ARBA" id="ARBA00023146"/>
    </source>
</evidence>
<dbReference type="GO" id="GO:0004814">
    <property type="term" value="F:arginine-tRNA ligase activity"/>
    <property type="evidence" value="ECO:0007669"/>
    <property type="project" value="UniProtKB-UniRule"/>
</dbReference>
<dbReference type="Gene3D" id="1.10.730.10">
    <property type="entry name" value="Isoleucyl-tRNA Synthetase, Domain 1"/>
    <property type="match status" value="1"/>
</dbReference>
<reference evidence="15 16" key="1">
    <citation type="submission" date="2018-12" db="EMBL/GenBank/DDBJ databases">
        <authorList>
            <person name="Yu L."/>
        </authorList>
    </citation>
    <scope>NUCLEOTIDE SEQUENCE [LARGE SCALE GENOMIC DNA]</scope>
    <source>
        <strain evidence="15 16">HAW-EB5</strain>
    </source>
</reference>
<protein>
    <recommendedName>
        <fullName evidence="11">Arginine--tRNA ligase</fullName>
        <ecNumber evidence="11">6.1.1.19</ecNumber>
    </recommendedName>
    <alternativeName>
        <fullName evidence="11">Arginyl-tRNA synthetase</fullName>
        <shortName evidence="11">ArgRS</shortName>
    </alternativeName>
</protein>
<keyword evidence="6 11" id="KW-0547">Nucleotide-binding</keyword>
<dbReference type="Pfam" id="PF05746">
    <property type="entry name" value="DALR_1"/>
    <property type="match status" value="1"/>
</dbReference>
<evidence type="ECO:0000256" key="7">
    <source>
        <dbReference type="ARBA" id="ARBA00022840"/>
    </source>
</evidence>
<evidence type="ECO:0000256" key="4">
    <source>
        <dbReference type="ARBA" id="ARBA00022490"/>
    </source>
</evidence>
<dbReference type="Pfam" id="PF03485">
    <property type="entry name" value="Arg_tRNA_synt_N"/>
    <property type="match status" value="1"/>
</dbReference>
<dbReference type="EC" id="6.1.1.19" evidence="11"/>
<keyword evidence="5 11" id="KW-0436">Ligase</keyword>
<comment type="subunit">
    <text evidence="3 11">Monomer.</text>
</comment>
<evidence type="ECO:0000313" key="15">
    <source>
        <dbReference type="EMBL" id="RTR31255.1"/>
    </source>
</evidence>
<dbReference type="GO" id="GO:0005737">
    <property type="term" value="C:cytoplasm"/>
    <property type="evidence" value="ECO:0007669"/>
    <property type="project" value="UniProtKB-SubCell"/>
</dbReference>
<dbReference type="FunFam" id="3.30.1360.70:FF:000003">
    <property type="entry name" value="Arginine--tRNA ligase"/>
    <property type="match status" value="1"/>
</dbReference>
<feature type="domain" description="Arginyl tRNA synthetase N-terminal" evidence="14">
    <location>
        <begin position="3"/>
        <end position="91"/>
    </location>
</feature>
<dbReference type="Pfam" id="PF00750">
    <property type="entry name" value="tRNA-synt_1d"/>
    <property type="match status" value="1"/>
</dbReference>
<dbReference type="NCBIfam" id="TIGR00456">
    <property type="entry name" value="argS"/>
    <property type="match status" value="1"/>
</dbReference>
<evidence type="ECO:0000256" key="10">
    <source>
        <dbReference type="ARBA" id="ARBA00049339"/>
    </source>
</evidence>
<dbReference type="FunFam" id="1.10.730.10:FF:000006">
    <property type="entry name" value="Arginyl-tRNA synthetase 2, mitochondrial"/>
    <property type="match status" value="1"/>
</dbReference>
<evidence type="ECO:0000256" key="8">
    <source>
        <dbReference type="ARBA" id="ARBA00022917"/>
    </source>
</evidence>
<proteinExistence type="inferred from homology"/>
<evidence type="ECO:0000256" key="3">
    <source>
        <dbReference type="ARBA" id="ARBA00011245"/>
    </source>
</evidence>
<name>A0A3S0KII2_9GAMM</name>
<dbReference type="GO" id="GO:0006420">
    <property type="term" value="P:arginyl-tRNA aminoacylation"/>
    <property type="evidence" value="ECO:0007669"/>
    <property type="project" value="UniProtKB-UniRule"/>
</dbReference>
<comment type="subcellular location">
    <subcellularLocation>
        <location evidence="1 11">Cytoplasm</location>
    </subcellularLocation>
</comment>
<dbReference type="SUPFAM" id="SSF55190">
    <property type="entry name" value="Arginyl-tRNA synthetase (ArgRS), N-terminal 'additional' domain"/>
    <property type="match status" value="1"/>
</dbReference>
<dbReference type="Gene3D" id="3.40.50.620">
    <property type="entry name" value="HUPs"/>
    <property type="match status" value="1"/>
</dbReference>
<dbReference type="InterPro" id="IPR009080">
    <property type="entry name" value="tRNAsynth_Ia_anticodon-bd"/>
</dbReference>
<keyword evidence="9 11" id="KW-0030">Aminoacyl-tRNA synthetase</keyword>
<dbReference type="InterPro" id="IPR001412">
    <property type="entry name" value="aa-tRNA-synth_I_CS"/>
</dbReference>
<dbReference type="GO" id="GO:0005524">
    <property type="term" value="F:ATP binding"/>
    <property type="evidence" value="ECO:0007669"/>
    <property type="project" value="UniProtKB-UniRule"/>
</dbReference>
<dbReference type="InterPro" id="IPR036695">
    <property type="entry name" value="Arg-tRNA-synth_N_sf"/>
</dbReference>
<dbReference type="SUPFAM" id="SSF52374">
    <property type="entry name" value="Nucleotidylyl transferase"/>
    <property type="match status" value="1"/>
</dbReference>
<dbReference type="InterPro" id="IPR014729">
    <property type="entry name" value="Rossmann-like_a/b/a_fold"/>
</dbReference>
<dbReference type="Proteomes" id="UP000282060">
    <property type="component" value="Unassembled WGS sequence"/>
</dbReference>
<dbReference type="FunFam" id="3.40.50.620:FF:000030">
    <property type="entry name" value="Arginine--tRNA ligase"/>
    <property type="match status" value="1"/>
</dbReference>
<keyword evidence="4 11" id="KW-0963">Cytoplasm</keyword>
<evidence type="ECO:0000259" key="14">
    <source>
        <dbReference type="SMART" id="SM01016"/>
    </source>
</evidence>
<dbReference type="CDD" id="cd00671">
    <property type="entry name" value="ArgRS_core"/>
    <property type="match status" value="1"/>
</dbReference>
<dbReference type="InterPro" id="IPR008909">
    <property type="entry name" value="DALR_anticod-bd"/>
</dbReference>
<dbReference type="AlphaFoldDB" id="A0A3S0KII2"/>
<dbReference type="SUPFAM" id="SSF47323">
    <property type="entry name" value="Anticodon-binding domain of a subclass of class I aminoacyl-tRNA synthetases"/>
    <property type="match status" value="1"/>
</dbReference>
<comment type="caution">
    <text evidence="15">The sequence shown here is derived from an EMBL/GenBank/DDBJ whole genome shotgun (WGS) entry which is preliminary data.</text>
</comment>
<dbReference type="InterPro" id="IPR001278">
    <property type="entry name" value="Arg-tRNA-ligase"/>
</dbReference>
<dbReference type="RefSeq" id="WP_126506454.1">
    <property type="nucleotide sequence ID" value="NZ_RXNV01000006.1"/>
</dbReference>
<evidence type="ECO:0000256" key="6">
    <source>
        <dbReference type="ARBA" id="ARBA00022741"/>
    </source>
</evidence>
<dbReference type="Gene3D" id="3.30.1360.70">
    <property type="entry name" value="Arginyl tRNA synthetase N-terminal domain"/>
    <property type="match status" value="1"/>
</dbReference>
<comment type="similarity">
    <text evidence="2 11 12">Belongs to the class-I aminoacyl-tRNA synthetase family.</text>
</comment>
<dbReference type="InterPro" id="IPR005148">
    <property type="entry name" value="Arg-tRNA-synth_N"/>
</dbReference>
<dbReference type="OrthoDB" id="9803211at2"/>
<keyword evidence="7 11" id="KW-0067">ATP-binding</keyword>
<evidence type="ECO:0000259" key="13">
    <source>
        <dbReference type="SMART" id="SM00836"/>
    </source>
</evidence>
<dbReference type="PANTHER" id="PTHR11956">
    <property type="entry name" value="ARGINYL-TRNA SYNTHETASE"/>
    <property type="match status" value="1"/>
</dbReference>
<feature type="short sequence motif" description="'HIGH' region" evidence="11">
    <location>
        <begin position="126"/>
        <end position="136"/>
    </location>
</feature>
<evidence type="ECO:0000313" key="16">
    <source>
        <dbReference type="Proteomes" id="UP000282060"/>
    </source>
</evidence>
<comment type="catalytic activity">
    <reaction evidence="10 11">
        <text>tRNA(Arg) + L-arginine + ATP = L-arginyl-tRNA(Arg) + AMP + diphosphate</text>
        <dbReference type="Rhea" id="RHEA:20301"/>
        <dbReference type="Rhea" id="RHEA-COMP:9658"/>
        <dbReference type="Rhea" id="RHEA-COMP:9673"/>
        <dbReference type="ChEBI" id="CHEBI:30616"/>
        <dbReference type="ChEBI" id="CHEBI:32682"/>
        <dbReference type="ChEBI" id="CHEBI:33019"/>
        <dbReference type="ChEBI" id="CHEBI:78442"/>
        <dbReference type="ChEBI" id="CHEBI:78513"/>
        <dbReference type="ChEBI" id="CHEBI:456215"/>
        <dbReference type="EC" id="6.1.1.19"/>
    </reaction>
</comment>
<dbReference type="HAMAP" id="MF_00123">
    <property type="entry name" value="Arg_tRNA_synth"/>
    <property type="match status" value="1"/>
</dbReference>
<evidence type="ECO:0000256" key="12">
    <source>
        <dbReference type="RuleBase" id="RU363038"/>
    </source>
</evidence>
<evidence type="ECO:0000256" key="1">
    <source>
        <dbReference type="ARBA" id="ARBA00004496"/>
    </source>
</evidence>
<evidence type="ECO:0000256" key="2">
    <source>
        <dbReference type="ARBA" id="ARBA00005594"/>
    </source>
</evidence>
<gene>
    <name evidence="11" type="primary">argS</name>
    <name evidence="15" type="ORF">EKG39_14420</name>
</gene>
<dbReference type="PANTHER" id="PTHR11956:SF5">
    <property type="entry name" value="ARGININE--TRNA LIGASE, CYTOPLASMIC"/>
    <property type="match status" value="1"/>
</dbReference>